<protein>
    <submittedName>
        <fullName evidence="1">Uncharacterized protein</fullName>
    </submittedName>
</protein>
<dbReference type="Proteomes" id="UP000092460">
    <property type="component" value="Unassembled WGS sequence"/>
</dbReference>
<sequence>MCTYMKPCELSKAFSTECTYSTYIKIFCVKHQNLTNFSLIHTHSYSVIMLMFVFISSSCFSNSCACAPVSLHVRQKDSVCIHSERPLRLNAGALNAPSFALQTLFDSNNMEWNIAKKSEDEIQRNFRKSFQRKHSHEN</sequence>
<keyword evidence="2" id="KW-1185">Reference proteome</keyword>
<accession>A0A1B0BMA0</accession>
<reference evidence="1" key="2">
    <citation type="submission" date="2020-05" db="UniProtKB">
        <authorList>
            <consortium name="EnsemblMetazoa"/>
        </authorList>
    </citation>
    <scope>IDENTIFICATION</scope>
    <source>
        <strain evidence="1">IAEA</strain>
    </source>
</reference>
<proteinExistence type="predicted"/>
<dbReference type="EnsemblMetazoa" id="GPPI034586-RA">
    <property type="protein sequence ID" value="GPPI034586-PA"/>
    <property type="gene ID" value="GPPI034586"/>
</dbReference>
<evidence type="ECO:0000313" key="2">
    <source>
        <dbReference type="Proteomes" id="UP000092460"/>
    </source>
</evidence>
<name>A0A1B0BMA0_9MUSC</name>
<evidence type="ECO:0000313" key="1">
    <source>
        <dbReference type="EnsemblMetazoa" id="GPPI034586-PA"/>
    </source>
</evidence>
<dbReference type="EMBL" id="JXJN01016750">
    <property type="status" value="NOT_ANNOTATED_CDS"/>
    <property type="molecule type" value="Genomic_DNA"/>
</dbReference>
<dbReference type="VEuPathDB" id="VectorBase:GPPI034586"/>
<organism evidence="1 2">
    <name type="scientific">Glossina palpalis gambiensis</name>
    <dbReference type="NCBI Taxonomy" id="67801"/>
    <lineage>
        <taxon>Eukaryota</taxon>
        <taxon>Metazoa</taxon>
        <taxon>Ecdysozoa</taxon>
        <taxon>Arthropoda</taxon>
        <taxon>Hexapoda</taxon>
        <taxon>Insecta</taxon>
        <taxon>Pterygota</taxon>
        <taxon>Neoptera</taxon>
        <taxon>Endopterygota</taxon>
        <taxon>Diptera</taxon>
        <taxon>Brachycera</taxon>
        <taxon>Muscomorpha</taxon>
        <taxon>Hippoboscoidea</taxon>
        <taxon>Glossinidae</taxon>
        <taxon>Glossina</taxon>
    </lineage>
</organism>
<dbReference type="AlphaFoldDB" id="A0A1B0BMA0"/>
<reference evidence="2" key="1">
    <citation type="submission" date="2015-01" db="EMBL/GenBank/DDBJ databases">
        <authorList>
            <person name="Aksoy S."/>
            <person name="Warren W."/>
            <person name="Wilson R.K."/>
        </authorList>
    </citation>
    <scope>NUCLEOTIDE SEQUENCE [LARGE SCALE GENOMIC DNA]</scope>
    <source>
        <strain evidence="2">IAEA</strain>
    </source>
</reference>